<dbReference type="EMBL" id="GL437123">
    <property type="protein sequence ID" value="EFN70988.1"/>
    <property type="molecule type" value="Genomic_DNA"/>
</dbReference>
<evidence type="ECO:0000313" key="1">
    <source>
        <dbReference type="EMBL" id="EFN70988.1"/>
    </source>
</evidence>
<gene>
    <name evidence="1" type="ORF">EAG_09877</name>
</gene>
<accession>E2A6A3</accession>
<dbReference type="Proteomes" id="UP000000311">
    <property type="component" value="Unassembled WGS sequence"/>
</dbReference>
<protein>
    <submittedName>
        <fullName evidence="1">Uncharacterized protein</fullName>
    </submittedName>
</protein>
<organism evidence="2">
    <name type="scientific">Camponotus floridanus</name>
    <name type="common">Florida carpenter ant</name>
    <dbReference type="NCBI Taxonomy" id="104421"/>
    <lineage>
        <taxon>Eukaryota</taxon>
        <taxon>Metazoa</taxon>
        <taxon>Ecdysozoa</taxon>
        <taxon>Arthropoda</taxon>
        <taxon>Hexapoda</taxon>
        <taxon>Insecta</taxon>
        <taxon>Pterygota</taxon>
        <taxon>Neoptera</taxon>
        <taxon>Endopterygota</taxon>
        <taxon>Hymenoptera</taxon>
        <taxon>Apocrita</taxon>
        <taxon>Aculeata</taxon>
        <taxon>Formicoidea</taxon>
        <taxon>Formicidae</taxon>
        <taxon>Formicinae</taxon>
        <taxon>Camponotus</taxon>
    </lineage>
</organism>
<sequence length="98" mass="11472">MESKAQGPWKTIQVQNWNENDLHNPSDSEFSCARTDIRITHSVFHFPKETKIRVEPLRETGWPEVTPMHEEKDEIYYLQGESVGKDGLSPIEKNNDFR</sequence>
<keyword evidence="2" id="KW-1185">Reference proteome</keyword>
<evidence type="ECO:0000313" key="2">
    <source>
        <dbReference type="Proteomes" id="UP000000311"/>
    </source>
</evidence>
<proteinExistence type="predicted"/>
<dbReference type="AlphaFoldDB" id="E2A6A3"/>
<name>E2A6A3_CAMFO</name>
<reference evidence="1 2" key="1">
    <citation type="journal article" date="2010" name="Science">
        <title>Genomic comparison of the ants Camponotus floridanus and Harpegnathos saltator.</title>
        <authorList>
            <person name="Bonasio R."/>
            <person name="Zhang G."/>
            <person name="Ye C."/>
            <person name="Mutti N.S."/>
            <person name="Fang X."/>
            <person name="Qin N."/>
            <person name="Donahue G."/>
            <person name="Yang P."/>
            <person name="Li Q."/>
            <person name="Li C."/>
            <person name="Zhang P."/>
            <person name="Huang Z."/>
            <person name="Berger S.L."/>
            <person name="Reinberg D."/>
            <person name="Wang J."/>
            <person name="Liebig J."/>
        </authorList>
    </citation>
    <scope>NUCLEOTIDE SEQUENCE [LARGE SCALE GENOMIC DNA]</scope>
    <source>
        <strain evidence="2">C129</strain>
    </source>
</reference>
<dbReference type="InParanoid" id="E2A6A3"/>